<accession>A0A450WAQ9</accession>
<dbReference type="AlphaFoldDB" id="A0A450WAQ9"/>
<proteinExistence type="predicted"/>
<dbReference type="Gene3D" id="1.10.260.40">
    <property type="entry name" value="lambda repressor-like DNA-binding domains"/>
    <property type="match status" value="1"/>
</dbReference>
<dbReference type="SUPFAM" id="SSF47413">
    <property type="entry name" value="lambda repressor-like DNA-binding domains"/>
    <property type="match status" value="1"/>
</dbReference>
<reference evidence="1" key="1">
    <citation type="submission" date="2019-02" db="EMBL/GenBank/DDBJ databases">
        <authorList>
            <person name="Gruber-Vodicka R. H."/>
            <person name="Seah K. B. B."/>
        </authorList>
    </citation>
    <scope>NUCLEOTIDE SEQUENCE</scope>
    <source>
        <strain evidence="1">BECK_S313</strain>
    </source>
</reference>
<evidence type="ECO:0000313" key="1">
    <source>
        <dbReference type="EMBL" id="VFK14143.1"/>
    </source>
</evidence>
<organism evidence="1">
    <name type="scientific">Candidatus Kentrum sp. LPFa</name>
    <dbReference type="NCBI Taxonomy" id="2126335"/>
    <lineage>
        <taxon>Bacteria</taxon>
        <taxon>Pseudomonadati</taxon>
        <taxon>Pseudomonadota</taxon>
        <taxon>Gammaproteobacteria</taxon>
        <taxon>Candidatus Kentrum</taxon>
    </lineage>
</organism>
<dbReference type="GO" id="GO:0003677">
    <property type="term" value="F:DNA binding"/>
    <property type="evidence" value="ECO:0007669"/>
    <property type="project" value="InterPro"/>
</dbReference>
<dbReference type="EMBL" id="CAADFK010000057">
    <property type="protein sequence ID" value="VFK14143.1"/>
    <property type="molecule type" value="Genomic_DNA"/>
</dbReference>
<sequence>MNPHIGSDFDDFLEQDGILEEVSAKARKRLLSMQLADIMREKGITTNILARRLNTGPFQLEQLLDPENTAMTIESLEHIAHAVGKKLHIEFA</sequence>
<name>A0A450WAQ9_9GAMM</name>
<protein>
    <submittedName>
        <fullName evidence="1">Helix-turn-helix domain-containing protein</fullName>
    </submittedName>
</protein>
<dbReference type="InterPro" id="IPR010982">
    <property type="entry name" value="Lambda_DNA-bd_dom_sf"/>
</dbReference>
<gene>
    <name evidence="1" type="ORF">BECKLPF1236B_GA0070989_105717</name>
</gene>